<protein>
    <submittedName>
        <fullName evidence="9">Acyl-CoA dehydrogenase family protein</fullName>
    </submittedName>
</protein>
<dbReference type="SUPFAM" id="SSF56645">
    <property type="entry name" value="Acyl-CoA dehydrogenase NM domain-like"/>
    <property type="match status" value="1"/>
</dbReference>
<dbReference type="RefSeq" id="WP_344895794.1">
    <property type="nucleotide sequence ID" value="NZ_BAAAZP010000234.1"/>
</dbReference>
<dbReference type="PANTHER" id="PTHR43884">
    <property type="entry name" value="ACYL-COA DEHYDROGENASE"/>
    <property type="match status" value="1"/>
</dbReference>
<evidence type="ECO:0000313" key="9">
    <source>
        <dbReference type="EMBL" id="GAA3716313.1"/>
    </source>
</evidence>
<evidence type="ECO:0000259" key="7">
    <source>
        <dbReference type="Pfam" id="PF02770"/>
    </source>
</evidence>
<evidence type="ECO:0000259" key="6">
    <source>
        <dbReference type="Pfam" id="PF00441"/>
    </source>
</evidence>
<accession>A0ABP7ECI5</accession>
<dbReference type="InterPro" id="IPR006091">
    <property type="entry name" value="Acyl-CoA_Oxase/DH_mid-dom"/>
</dbReference>
<comment type="similarity">
    <text evidence="2 5">Belongs to the acyl-CoA dehydrogenase family.</text>
</comment>
<comment type="caution">
    <text evidence="9">The sequence shown here is derived from an EMBL/GenBank/DDBJ whole genome shotgun (WGS) entry which is preliminary data.</text>
</comment>
<evidence type="ECO:0000256" key="4">
    <source>
        <dbReference type="ARBA" id="ARBA00022827"/>
    </source>
</evidence>
<dbReference type="Pfam" id="PF02770">
    <property type="entry name" value="Acyl-CoA_dh_M"/>
    <property type="match status" value="1"/>
</dbReference>
<proteinExistence type="inferred from homology"/>
<keyword evidence="4 5" id="KW-0274">FAD</keyword>
<feature type="domain" description="Acyl-CoA oxidase/dehydrogenase middle" evidence="7">
    <location>
        <begin position="124"/>
        <end position="220"/>
    </location>
</feature>
<feature type="domain" description="Acyl-CoA dehydrogenase/oxidase N-terminal" evidence="8">
    <location>
        <begin position="6"/>
        <end position="119"/>
    </location>
</feature>
<name>A0ABP7ECI5_9ACTN</name>
<dbReference type="InterPro" id="IPR013786">
    <property type="entry name" value="AcylCoA_DH/ox_N"/>
</dbReference>
<dbReference type="InterPro" id="IPR009075">
    <property type="entry name" value="AcylCo_DH/oxidase_C"/>
</dbReference>
<dbReference type="InterPro" id="IPR037069">
    <property type="entry name" value="AcylCoA_DH/ox_N_sf"/>
</dbReference>
<dbReference type="Gene3D" id="1.20.140.10">
    <property type="entry name" value="Butyryl-CoA Dehydrogenase, subunit A, domain 3"/>
    <property type="match status" value="1"/>
</dbReference>
<dbReference type="Pfam" id="PF02771">
    <property type="entry name" value="Acyl-CoA_dh_N"/>
    <property type="match status" value="1"/>
</dbReference>
<dbReference type="InterPro" id="IPR009100">
    <property type="entry name" value="AcylCoA_DH/oxidase_NM_dom_sf"/>
</dbReference>
<keyword evidence="10" id="KW-1185">Reference proteome</keyword>
<dbReference type="SUPFAM" id="SSF47203">
    <property type="entry name" value="Acyl-CoA dehydrogenase C-terminal domain-like"/>
    <property type="match status" value="1"/>
</dbReference>
<dbReference type="Gene3D" id="2.40.110.10">
    <property type="entry name" value="Butyryl-CoA Dehydrogenase, subunit A, domain 2"/>
    <property type="match status" value="1"/>
</dbReference>
<dbReference type="PANTHER" id="PTHR43884:SF12">
    <property type="entry name" value="ISOVALERYL-COA DEHYDROGENASE, MITOCHONDRIAL-RELATED"/>
    <property type="match status" value="1"/>
</dbReference>
<feature type="domain" description="Acyl-CoA dehydrogenase/oxidase C-terminal" evidence="6">
    <location>
        <begin position="232"/>
        <end position="377"/>
    </location>
</feature>
<evidence type="ECO:0000259" key="8">
    <source>
        <dbReference type="Pfam" id="PF02771"/>
    </source>
</evidence>
<dbReference type="InterPro" id="IPR036250">
    <property type="entry name" value="AcylCo_DH-like_C"/>
</dbReference>
<evidence type="ECO:0000256" key="2">
    <source>
        <dbReference type="ARBA" id="ARBA00009347"/>
    </source>
</evidence>
<comment type="cofactor">
    <cofactor evidence="1 5">
        <name>FAD</name>
        <dbReference type="ChEBI" id="CHEBI:57692"/>
    </cofactor>
</comment>
<dbReference type="Pfam" id="PF00441">
    <property type="entry name" value="Acyl-CoA_dh_1"/>
    <property type="match status" value="1"/>
</dbReference>
<evidence type="ECO:0000256" key="1">
    <source>
        <dbReference type="ARBA" id="ARBA00001974"/>
    </source>
</evidence>
<gene>
    <name evidence="9" type="ORF">GCM10022224_097390</name>
</gene>
<dbReference type="Proteomes" id="UP001500902">
    <property type="component" value="Unassembled WGS sequence"/>
</dbReference>
<organism evidence="9 10">
    <name type="scientific">Nonomuraea antimicrobica</name>
    <dbReference type="NCBI Taxonomy" id="561173"/>
    <lineage>
        <taxon>Bacteria</taxon>
        <taxon>Bacillati</taxon>
        <taxon>Actinomycetota</taxon>
        <taxon>Actinomycetes</taxon>
        <taxon>Streptosporangiales</taxon>
        <taxon>Streptosporangiaceae</taxon>
        <taxon>Nonomuraea</taxon>
    </lineage>
</organism>
<dbReference type="InterPro" id="IPR046373">
    <property type="entry name" value="Acyl-CoA_Oxase/DH_mid-dom_sf"/>
</dbReference>
<dbReference type="EMBL" id="BAAAZP010000234">
    <property type="protein sequence ID" value="GAA3716313.1"/>
    <property type="molecule type" value="Genomic_DNA"/>
</dbReference>
<evidence type="ECO:0000256" key="5">
    <source>
        <dbReference type="RuleBase" id="RU362125"/>
    </source>
</evidence>
<sequence length="386" mass="41783">MDFDLTPEQRDLRQRVIRFAREELGAQAAAHDRDETFDRDGWKACAEFGVLGWPVPREYGGSGLDPLTTLLACEALGYGCADNGLVFAVDNHLWACVVYLLRHGSPEQRARFLPGLVDGTLIGAHALTEPETGSDVLSLTTTAVRHGDDYVIDGAKCFISNGTIAGLYVLFARTADSGPAQQALSAFLLPRDTPGLEVRRAISKAGLRGTPMGELRLEGCRVPGANLLGAEGAGYRIFTSVIEWERGFMAASQIGRLQRLLETSVSYASSRTQFGVPIGSFQAVSHRLADLRVHLELARLMLYKVGWLKREGRIALLESAILKLFTSESLVEGALAAMRVHGARGYVADLPIEREVRDALAATTYGGTSDIQRTIIAGLSGLPEAR</sequence>
<reference evidence="10" key="1">
    <citation type="journal article" date="2019" name="Int. J. Syst. Evol. Microbiol.">
        <title>The Global Catalogue of Microorganisms (GCM) 10K type strain sequencing project: providing services to taxonomists for standard genome sequencing and annotation.</title>
        <authorList>
            <consortium name="The Broad Institute Genomics Platform"/>
            <consortium name="The Broad Institute Genome Sequencing Center for Infectious Disease"/>
            <person name="Wu L."/>
            <person name="Ma J."/>
        </authorList>
    </citation>
    <scope>NUCLEOTIDE SEQUENCE [LARGE SCALE GENOMIC DNA]</scope>
    <source>
        <strain evidence="10">JCM 16904</strain>
    </source>
</reference>
<keyword evidence="5" id="KW-0560">Oxidoreductase</keyword>
<keyword evidence="3 5" id="KW-0285">Flavoprotein</keyword>
<dbReference type="Gene3D" id="1.10.540.10">
    <property type="entry name" value="Acyl-CoA dehydrogenase/oxidase, N-terminal domain"/>
    <property type="match status" value="1"/>
</dbReference>
<dbReference type="PIRSF" id="PIRSF016578">
    <property type="entry name" value="HsaA"/>
    <property type="match status" value="1"/>
</dbReference>
<evidence type="ECO:0000256" key="3">
    <source>
        <dbReference type="ARBA" id="ARBA00022630"/>
    </source>
</evidence>
<evidence type="ECO:0000313" key="10">
    <source>
        <dbReference type="Proteomes" id="UP001500902"/>
    </source>
</evidence>